<feature type="compositionally biased region" description="Low complexity" evidence="1">
    <location>
        <begin position="146"/>
        <end position="165"/>
    </location>
</feature>
<dbReference type="EMBL" id="CAJNIZ010009791">
    <property type="protein sequence ID" value="CAE7288265.1"/>
    <property type="molecule type" value="Genomic_DNA"/>
</dbReference>
<feature type="compositionally biased region" description="Polar residues" evidence="1">
    <location>
        <begin position="136"/>
        <end position="145"/>
    </location>
</feature>
<evidence type="ECO:0000256" key="2">
    <source>
        <dbReference type="SAM" id="Phobius"/>
    </source>
</evidence>
<name>A0A812NEG6_SYMPI</name>
<feature type="region of interest" description="Disordered" evidence="1">
    <location>
        <begin position="133"/>
        <end position="169"/>
    </location>
</feature>
<comment type="caution">
    <text evidence="3">The sequence shown here is derived from an EMBL/GenBank/DDBJ whole genome shotgun (WGS) entry which is preliminary data.</text>
</comment>
<dbReference type="Proteomes" id="UP000649617">
    <property type="component" value="Unassembled WGS sequence"/>
</dbReference>
<keyword evidence="2" id="KW-0472">Membrane</keyword>
<feature type="compositionally biased region" description="Basic and acidic residues" evidence="1">
    <location>
        <begin position="288"/>
        <end position="306"/>
    </location>
</feature>
<feature type="compositionally biased region" description="Polar residues" evidence="1">
    <location>
        <begin position="582"/>
        <end position="595"/>
    </location>
</feature>
<dbReference type="AlphaFoldDB" id="A0A812NEG6"/>
<feature type="region of interest" description="Disordered" evidence="1">
    <location>
        <begin position="545"/>
        <end position="595"/>
    </location>
</feature>
<keyword evidence="2" id="KW-1133">Transmembrane helix</keyword>
<gene>
    <name evidence="3" type="ORF">SPIL2461_LOCUS6480</name>
</gene>
<sequence length="595" mass="67751">MQDFWEKGLHLSFKPPPEKWQTKREGHHNKDMLVEPMPAVDVEKTAAFQQLLARLPEDGQSFLERNRHLQAGVAAQRRLPKRLQGARKEEGQSASFWVTRERRPTALLERPRSVQHGSVWLDLRAFRVHAADPDADNSTGLQSANSSTESLTTTPPKSPTPKTSPRQSKCEEQIFVGNEGHSLMEEAVLQRSTSSIINSTQLAKLLLRKSLTNELVDKFYVSMQQVVQNLLDQPEFKAIICAYVEHTQHQIDANSHNHSNQKAWKQMRKRVLSTGNLLKQASLATDAEPERGRSRSDEHRDRLDPTGKYHLIQSELEGMPSKQGMNLLKGFYEDMCRCADLDSCRLSEPDAFWCYVDEGTLQGCKAEQVKLLKDANNRTWSHDLCSKRPCEPANLGMKPRPSSRKELDRQRHPELKEDNMLMRYGSDCDIWKTSDPLEWAFVGFDTTCVERTRRAIPKVGDWPKGLPYMFLSWTACSSNLLFDTKRNDGAVGALYQAKIRCTWYQIVLETFLILDLIFTLPMMVIMYYFIANRCADQLEVEQQFAPVEDSSDSSEEFHPEVPQHPQPQQGQASEPRHMPRAASNTQGGLEAASSA</sequence>
<organism evidence="3 4">
    <name type="scientific">Symbiodinium pilosum</name>
    <name type="common">Dinoflagellate</name>
    <dbReference type="NCBI Taxonomy" id="2952"/>
    <lineage>
        <taxon>Eukaryota</taxon>
        <taxon>Sar</taxon>
        <taxon>Alveolata</taxon>
        <taxon>Dinophyceae</taxon>
        <taxon>Suessiales</taxon>
        <taxon>Symbiodiniaceae</taxon>
        <taxon>Symbiodinium</taxon>
    </lineage>
</organism>
<accession>A0A812NEG6</accession>
<feature type="transmembrane region" description="Helical" evidence="2">
    <location>
        <begin position="503"/>
        <end position="530"/>
    </location>
</feature>
<evidence type="ECO:0000313" key="3">
    <source>
        <dbReference type="EMBL" id="CAE7288265.1"/>
    </source>
</evidence>
<keyword evidence="2" id="KW-0812">Transmembrane</keyword>
<protein>
    <submittedName>
        <fullName evidence="3">Uncharacterized protein</fullName>
    </submittedName>
</protein>
<feature type="region of interest" description="Disordered" evidence="1">
    <location>
        <begin position="282"/>
        <end position="306"/>
    </location>
</feature>
<dbReference type="OrthoDB" id="419109at2759"/>
<evidence type="ECO:0000313" key="4">
    <source>
        <dbReference type="Proteomes" id="UP000649617"/>
    </source>
</evidence>
<keyword evidence="4" id="KW-1185">Reference proteome</keyword>
<evidence type="ECO:0000256" key="1">
    <source>
        <dbReference type="SAM" id="MobiDB-lite"/>
    </source>
</evidence>
<reference evidence="3" key="1">
    <citation type="submission" date="2021-02" db="EMBL/GenBank/DDBJ databases">
        <authorList>
            <person name="Dougan E. K."/>
            <person name="Rhodes N."/>
            <person name="Thang M."/>
            <person name="Chan C."/>
        </authorList>
    </citation>
    <scope>NUCLEOTIDE SEQUENCE</scope>
</reference>
<proteinExistence type="predicted"/>